<feature type="domain" description="SGNH hydrolase-type esterase" evidence="3">
    <location>
        <begin position="119"/>
        <end position="406"/>
    </location>
</feature>
<dbReference type="SUPFAM" id="SSF52266">
    <property type="entry name" value="SGNH hydrolase"/>
    <property type="match status" value="1"/>
</dbReference>
<evidence type="ECO:0000256" key="2">
    <source>
        <dbReference type="SAM" id="MobiDB-lite"/>
    </source>
</evidence>
<dbReference type="PANTHER" id="PTHR37981:SF1">
    <property type="entry name" value="SGNH HYDROLASE-TYPE ESTERASE DOMAIN-CONTAINING PROTEIN"/>
    <property type="match status" value="1"/>
</dbReference>
<name>A0A9X8N9S3_9ACTN</name>
<reference evidence="5" key="1">
    <citation type="submission" date="2016-11" db="EMBL/GenBank/DDBJ databases">
        <authorList>
            <person name="Jaros S."/>
            <person name="Januszkiewicz K."/>
            <person name="Wedrychowicz H."/>
        </authorList>
    </citation>
    <scope>NUCLEOTIDE SEQUENCE [LARGE SCALE GENOMIC DNA]</scope>
    <source>
        <strain evidence="5">CGMCC 4.3555</strain>
    </source>
</reference>
<evidence type="ECO:0000259" key="3">
    <source>
        <dbReference type="Pfam" id="PF13472"/>
    </source>
</evidence>
<dbReference type="EMBL" id="FRBK01000055">
    <property type="protein sequence ID" value="SHN35230.1"/>
    <property type="molecule type" value="Genomic_DNA"/>
</dbReference>
<feature type="disulfide bond" evidence="1">
    <location>
        <begin position="126"/>
        <end position="150"/>
    </location>
</feature>
<protein>
    <submittedName>
        <fullName evidence="4">GDSL-like Lipase/Acylhydrolase family protein</fullName>
    </submittedName>
</protein>
<keyword evidence="1" id="KW-1015">Disulfide bond</keyword>
<proteinExistence type="predicted"/>
<evidence type="ECO:0000313" key="4">
    <source>
        <dbReference type="EMBL" id="SHN35230.1"/>
    </source>
</evidence>
<feature type="region of interest" description="Disordered" evidence="2">
    <location>
        <begin position="219"/>
        <end position="244"/>
    </location>
</feature>
<dbReference type="InterPro" id="IPR036514">
    <property type="entry name" value="SGNH_hydro_sf"/>
</dbReference>
<comment type="caution">
    <text evidence="4">The sequence shown here is derived from an EMBL/GenBank/DDBJ whole genome shotgun (WGS) entry which is preliminary data.</text>
</comment>
<dbReference type="PANTHER" id="PTHR37981">
    <property type="entry name" value="LIPASE 2"/>
    <property type="match status" value="1"/>
</dbReference>
<evidence type="ECO:0000256" key="1">
    <source>
        <dbReference type="PIRSR" id="PIRSR637460-2"/>
    </source>
</evidence>
<evidence type="ECO:0000313" key="5">
    <source>
        <dbReference type="Proteomes" id="UP000184388"/>
    </source>
</evidence>
<sequence length="449" mass="49559">MHFGIPRTAPPFPPRQGRRRLRRQPWVRALAFCSGAVLALSAGSPASGSPVYADDRPTAAVSLGDSFISGEAGRWQGNAAAYDPFFYAGDRWGTDLAAWGCTSVGNLCRHSPELESVYGTSYVNGCNRSARSAEIASADLAVDRRFNLACSGAVTDNVYRSSNGGKSFKGEAPQADQLAQVARENKVKYVVLSIGGNDIEFSDIIKACVLEYLKPIQGDVTSPQGERQQGKPVASDTRCETSQDPKLVTKVREAEPKVAKAVDEVRAVMREDGYADDDYRFVLQSYPSVISRGDDNRYGETYDRFFSGGCPMFNSDLDWADGRVVPMISEMLQRVATDRKTQFVDMSRLFRFHSLCSKADTQADGSHNQNKPLPSDTAEWARFLVALGSQGDQQESIHPNAYGQRALGRCLTQVVKDEFPPLSHLSCHDQPRLDYDHILIRRIEPQPER</sequence>
<dbReference type="InterPro" id="IPR037460">
    <property type="entry name" value="SEST-like"/>
</dbReference>
<organism evidence="4 5">
    <name type="scientific">Streptomyces yunnanensis</name>
    <dbReference type="NCBI Taxonomy" id="156453"/>
    <lineage>
        <taxon>Bacteria</taxon>
        <taxon>Bacillati</taxon>
        <taxon>Actinomycetota</taxon>
        <taxon>Actinomycetes</taxon>
        <taxon>Kitasatosporales</taxon>
        <taxon>Streptomycetaceae</taxon>
        <taxon>Streptomyces</taxon>
    </lineage>
</organism>
<dbReference type="AlphaFoldDB" id="A0A9X8N9S3"/>
<dbReference type="Gene3D" id="3.40.50.1110">
    <property type="entry name" value="SGNH hydrolase"/>
    <property type="match status" value="1"/>
</dbReference>
<dbReference type="GO" id="GO:0006629">
    <property type="term" value="P:lipid metabolic process"/>
    <property type="evidence" value="ECO:0007669"/>
    <property type="project" value="TreeGrafter"/>
</dbReference>
<dbReference type="GO" id="GO:0016788">
    <property type="term" value="F:hydrolase activity, acting on ester bonds"/>
    <property type="evidence" value="ECO:0007669"/>
    <property type="project" value="InterPro"/>
</dbReference>
<dbReference type="Pfam" id="PF13472">
    <property type="entry name" value="Lipase_GDSL_2"/>
    <property type="match status" value="1"/>
</dbReference>
<feature type="disulfide bond" evidence="1">
    <location>
        <begin position="310"/>
        <end position="356"/>
    </location>
</feature>
<dbReference type="InterPro" id="IPR013830">
    <property type="entry name" value="SGNH_hydro"/>
</dbReference>
<gene>
    <name evidence="4" type="ORF">SAMN05216268_1552</name>
</gene>
<dbReference type="Proteomes" id="UP000184388">
    <property type="component" value="Unassembled WGS sequence"/>
</dbReference>
<accession>A0A9X8N9S3</accession>
<feature type="disulfide bond" evidence="1">
    <location>
        <begin position="208"/>
        <end position="239"/>
    </location>
</feature>